<dbReference type="EMBL" id="QEPN01000001">
    <property type="protein sequence ID" value="RDE73732.1"/>
    <property type="molecule type" value="Genomic_DNA"/>
</dbReference>
<feature type="signal peptide" evidence="1">
    <location>
        <begin position="1"/>
        <end position="17"/>
    </location>
</feature>
<organism evidence="2 3">
    <name type="scientific">Haemophilus sputorum</name>
    <dbReference type="NCBI Taxonomy" id="1078480"/>
    <lineage>
        <taxon>Bacteria</taxon>
        <taxon>Pseudomonadati</taxon>
        <taxon>Pseudomonadota</taxon>
        <taxon>Gammaproteobacteria</taxon>
        <taxon>Pasteurellales</taxon>
        <taxon>Pasteurellaceae</taxon>
        <taxon>Haemophilus</taxon>
    </lineage>
</organism>
<evidence type="ECO:0000313" key="3">
    <source>
        <dbReference type="Proteomes" id="UP000253872"/>
    </source>
</evidence>
<dbReference type="Proteomes" id="UP000253872">
    <property type="component" value="Unassembled WGS sequence"/>
</dbReference>
<dbReference type="AlphaFoldDB" id="A0A369YG40"/>
<sequence>MKPLFLLIAVLSLPTWAQNCAQIDDKLTIHYQKMQNAGSYFDHFDDEVLERETKLFTETLQFLKAPESWQCDFSKVQEAGVRVEMSEDKQLRIFSWDWQTGGTMHDFGSMWQYRQLTGKTKTQFQESSNWVESVHQTSLNQQTYYWVMGRSIGHNHNHMLTVELYQILDQGLQPAKLIKTSKFTNEISFVYDPSTVRERQEQVNFFYDETSKKLRFPVVIEKDASSSGTPTNKWIQYRFNGQYFVREKN</sequence>
<comment type="caution">
    <text evidence="2">The sequence shown here is derived from an EMBL/GenBank/DDBJ whole genome shotgun (WGS) entry which is preliminary data.</text>
</comment>
<name>A0A369YG40_9PAST</name>
<dbReference type="STRING" id="1035839.GCA_000238795_00571"/>
<gene>
    <name evidence="2" type="ORF">DPV93_00810</name>
</gene>
<protein>
    <submittedName>
        <fullName evidence="2">Uncharacterized protein</fullName>
    </submittedName>
</protein>
<proteinExistence type="predicted"/>
<keyword evidence="1" id="KW-0732">Signal</keyword>
<feature type="chain" id="PRO_5016695761" evidence="1">
    <location>
        <begin position="18"/>
        <end position="249"/>
    </location>
</feature>
<reference evidence="2 3" key="1">
    <citation type="submission" date="2018-05" db="EMBL/GenBank/DDBJ databases">
        <title>Draft Genome Sequences for a Diverse set of 7 Haemophilus Species.</title>
        <authorList>
            <person name="Nichols M."/>
            <person name="Topaz N."/>
            <person name="Wang X."/>
            <person name="Wang X."/>
            <person name="Boxrud D."/>
        </authorList>
    </citation>
    <scope>NUCLEOTIDE SEQUENCE [LARGE SCALE GENOMIC DNA]</scope>
    <source>
        <strain evidence="2 3">C2002001239</strain>
    </source>
</reference>
<dbReference type="RefSeq" id="WP_111401443.1">
    <property type="nucleotide sequence ID" value="NZ_QEPN01000001.1"/>
</dbReference>
<accession>A0A369YG40</accession>
<evidence type="ECO:0000313" key="2">
    <source>
        <dbReference type="EMBL" id="RDE73732.1"/>
    </source>
</evidence>
<evidence type="ECO:0000256" key="1">
    <source>
        <dbReference type="SAM" id="SignalP"/>
    </source>
</evidence>